<keyword evidence="2" id="KW-0645">Protease</keyword>
<gene>
    <name evidence="7" type="ORF">SAMN06265371_10667</name>
</gene>
<dbReference type="Gene3D" id="3.40.630.10">
    <property type="entry name" value="Zn peptidases"/>
    <property type="match status" value="1"/>
</dbReference>
<evidence type="ECO:0000313" key="7">
    <source>
        <dbReference type="EMBL" id="SNR58504.1"/>
    </source>
</evidence>
<evidence type="ECO:0000313" key="8">
    <source>
        <dbReference type="Proteomes" id="UP000198384"/>
    </source>
</evidence>
<dbReference type="Pfam" id="PF01546">
    <property type="entry name" value="Peptidase_M20"/>
    <property type="match status" value="1"/>
</dbReference>
<evidence type="ECO:0000256" key="2">
    <source>
        <dbReference type="ARBA" id="ARBA00022670"/>
    </source>
</evidence>
<comment type="similarity">
    <text evidence="1">Belongs to the peptidase M20A family.</text>
</comment>
<evidence type="ECO:0000256" key="5">
    <source>
        <dbReference type="ARBA" id="ARBA00022833"/>
    </source>
</evidence>
<dbReference type="InterPro" id="IPR002933">
    <property type="entry name" value="Peptidase_M20"/>
</dbReference>
<keyword evidence="3" id="KW-0479">Metal-binding</keyword>
<name>A0A238XJJ3_9FLAO</name>
<dbReference type="Gene3D" id="1.10.150.900">
    <property type="match status" value="1"/>
</dbReference>
<organism evidence="7 8">
    <name type="scientific">Lutibacter agarilyticus</name>
    <dbReference type="NCBI Taxonomy" id="1109740"/>
    <lineage>
        <taxon>Bacteria</taxon>
        <taxon>Pseudomonadati</taxon>
        <taxon>Bacteroidota</taxon>
        <taxon>Flavobacteriia</taxon>
        <taxon>Flavobacteriales</taxon>
        <taxon>Flavobacteriaceae</taxon>
        <taxon>Lutibacter</taxon>
    </lineage>
</organism>
<feature type="domain" description="Peptidase M20 dimerisation" evidence="6">
    <location>
        <begin position="231"/>
        <end position="379"/>
    </location>
</feature>
<keyword evidence="4" id="KW-0378">Hydrolase</keyword>
<evidence type="ECO:0000256" key="4">
    <source>
        <dbReference type="ARBA" id="ARBA00022801"/>
    </source>
</evidence>
<sequence length="483" mass="55067">MLLSHSFMKFIQRYLLVLFFWLGQITIFSQNSIENFKVLVNPTEPKMEVVLSNYIQFNSISGNEKEAGEWLKKVCSDKGLHITSMGTRNGNYNFSASLYPLSKQLPNIIFLNHIDVVPSGDIAKWDYPPFSGKITETEIWGRGAFDNKGNAMMQLFALLDIKEKYKDIQLPYNITFLAVSVEETQTEGGAQFVVENYLESLNPAVLIGEGAPGLIGILDETSTKPLFGISVAHKRALWIELELSIKTFGHGSVTPNNYPTKAMNKALHRLLKKKSKVVYNDLNVDFLKQLGYVEKGFKGWILKHPRLFKWVLTPQLRKKEELFALFSNTTTLTGIQSKGETINVIPSTIKATLDCRLLPYESSELFLQKLKKRLNNDNIKVTIKENMPDVIPSDNQTKYYQCIERGLLQSYPDSDVITTLLPNFNDVGIFRLFKVPAYAITPLVLEREYLEHIHNENERIPIDNLNKGKNAYVSIMNEILKKQ</sequence>
<dbReference type="GO" id="GO:0006508">
    <property type="term" value="P:proteolysis"/>
    <property type="evidence" value="ECO:0007669"/>
    <property type="project" value="UniProtKB-KW"/>
</dbReference>
<dbReference type="SUPFAM" id="SSF53187">
    <property type="entry name" value="Zn-dependent exopeptidases"/>
    <property type="match status" value="1"/>
</dbReference>
<proteinExistence type="inferred from homology"/>
<evidence type="ECO:0000256" key="3">
    <source>
        <dbReference type="ARBA" id="ARBA00022723"/>
    </source>
</evidence>
<accession>A0A238XJJ3</accession>
<dbReference type="InterPro" id="IPR036264">
    <property type="entry name" value="Bact_exopeptidase_dim_dom"/>
</dbReference>
<dbReference type="EMBL" id="FZNT01000006">
    <property type="protein sequence ID" value="SNR58504.1"/>
    <property type="molecule type" value="Genomic_DNA"/>
</dbReference>
<dbReference type="InterPro" id="IPR047177">
    <property type="entry name" value="Pept_M20A"/>
</dbReference>
<evidence type="ECO:0000259" key="6">
    <source>
        <dbReference type="Pfam" id="PF07687"/>
    </source>
</evidence>
<dbReference type="Proteomes" id="UP000198384">
    <property type="component" value="Unassembled WGS sequence"/>
</dbReference>
<dbReference type="PANTHER" id="PTHR45962:SF1">
    <property type="entry name" value="N-FATTY-ACYL-AMINO ACID SYNTHASE_HYDROLASE PM20D1"/>
    <property type="match status" value="1"/>
</dbReference>
<dbReference type="InterPro" id="IPR011650">
    <property type="entry name" value="Peptidase_M20_dimer"/>
</dbReference>
<dbReference type="SUPFAM" id="SSF55031">
    <property type="entry name" value="Bacterial exopeptidase dimerisation domain"/>
    <property type="match status" value="1"/>
</dbReference>
<keyword evidence="8" id="KW-1185">Reference proteome</keyword>
<evidence type="ECO:0000256" key="1">
    <source>
        <dbReference type="ARBA" id="ARBA00006247"/>
    </source>
</evidence>
<dbReference type="GO" id="GO:0046872">
    <property type="term" value="F:metal ion binding"/>
    <property type="evidence" value="ECO:0007669"/>
    <property type="project" value="UniProtKB-KW"/>
</dbReference>
<keyword evidence="5" id="KW-0862">Zinc</keyword>
<reference evidence="7 8" key="1">
    <citation type="submission" date="2017-06" db="EMBL/GenBank/DDBJ databases">
        <authorList>
            <person name="Kim H.J."/>
            <person name="Triplett B.A."/>
        </authorList>
    </citation>
    <scope>NUCLEOTIDE SEQUENCE [LARGE SCALE GENOMIC DNA]</scope>
    <source>
        <strain evidence="7 8">DSM 29150</strain>
    </source>
</reference>
<dbReference type="Pfam" id="PF07687">
    <property type="entry name" value="M20_dimer"/>
    <property type="match status" value="1"/>
</dbReference>
<protein>
    <submittedName>
        <fullName evidence="7">Acetylornithine deacetylase/Succinyl-diaminopimelate desuccinylase</fullName>
    </submittedName>
</protein>
<dbReference type="AlphaFoldDB" id="A0A238XJJ3"/>
<dbReference type="Gene3D" id="3.30.70.360">
    <property type="match status" value="1"/>
</dbReference>
<dbReference type="GO" id="GO:0008233">
    <property type="term" value="F:peptidase activity"/>
    <property type="evidence" value="ECO:0007669"/>
    <property type="project" value="UniProtKB-KW"/>
</dbReference>
<dbReference type="PANTHER" id="PTHR45962">
    <property type="entry name" value="N-FATTY-ACYL-AMINO ACID SYNTHASE/HYDROLASE PM20D1"/>
    <property type="match status" value="1"/>
</dbReference>